<sequence length="228" mass="26083">MHSFESYRVSKLAHSSVGCEECLSSWSLVWDYLYVLALRFVDPSKPDYVCHLQRSLYGLKQASRAWFQWFASYATKVGFQHSKTDSSLFVFHRGLDIADILLYVDDIILTASSDAFLHKATYAEEIIKRAHMKQYKPYKTPIDIESKLGLDGDLVRDPTLYRSVAGALHYMFAYTDVDWAGCLATRRSTSGYCVFLGDNLLSWYAKRQAILYRFSIEAEYQGVANVVA</sequence>
<dbReference type="Proteomes" id="UP001151760">
    <property type="component" value="Unassembled WGS sequence"/>
</dbReference>
<name>A0ABQ5ET56_9ASTR</name>
<dbReference type="PANTHER" id="PTHR11439">
    <property type="entry name" value="GAG-POL-RELATED RETROTRANSPOSON"/>
    <property type="match status" value="1"/>
</dbReference>
<comment type="caution">
    <text evidence="2">The sequence shown here is derived from an EMBL/GenBank/DDBJ whole genome shotgun (WGS) entry which is preliminary data.</text>
</comment>
<dbReference type="InterPro" id="IPR013103">
    <property type="entry name" value="RVT_2"/>
</dbReference>
<dbReference type="CDD" id="cd09272">
    <property type="entry name" value="RNase_HI_RT_Ty1"/>
    <property type="match status" value="1"/>
</dbReference>
<gene>
    <name evidence="2" type="ORF">Tco_0988776</name>
</gene>
<reference evidence="2" key="1">
    <citation type="journal article" date="2022" name="Int. J. Mol. Sci.">
        <title>Draft Genome of Tanacetum Coccineum: Genomic Comparison of Closely Related Tanacetum-Family Plants.</title>
        <authorList>
            <person name="Yamashiro T."/>
            <person name="Shiraishi A."/>
            <person name="Nakayama K."/>
            <person name="Satake H."/>
        </authorList>
    </citation>
    <scope>NUCLEOTIDE SEQUENCE</scope>
</reference>
<keyword evidence="3" id="KW-1185">Reference proteome</keyword>
<accession>A0ABQ5ET56</accession>
<reference evidence="2" key="2">
    <citation type="submission" date="2022-01" db="EMBL/GenBank/DDBJ databases">
        <authorList>
            <person name="Yamashiro T."/>
            <person name="Shiraishi A."/>
            <person name="Satake H."/>
            <person name="Nakayama K."/>
        </authorList>
    </citation>
    <scope>NUCLEOTIDE SEQUENCE</scope>
</reference>
<evidence type="ECO:0000259" key="1">
    <source>
        <dbReference type="Pfam" id="PF07727"/>
    </source>
</evidence>
<organism evidence="2 3">
    <name type="scientific">Tanacetum coccineum</name>
    <dbReference type="NCBI Taxonomy" id="301880"/>
    <lineage>
        <taxon>Eukaryota</taxon>
        <taxon>Viridiplantae</taxon>
        <taxon>Streptophyta</taxon>
        <taxon>Embryophyta</taxon>
        <taxon>Tracheophyta</taxon>
        <taxon>Spermatophyta</taxon>
        <taxon>Magnoliopsida</taxon>
        <taxon>eudicotyledons</taxon>
        <taxon>Gunneridae</taxon>
        <taxon>Pentapetalae</taxon>
        <taxon>asterids</taxon>
        <taxon>campanulids</taxon>
        <taxon>Asterales</taxon>
        <taxon>Asteraceae</taxon>
        <taxon>Asteroideae</taxon>
        <taxon>Anthemideae</taxon>
        <taxon>Anthemidinae</taxon>
        <taxon>Tanacetum</taxon>
    </lineage>
</organism>
<dbReference type="EMBL" id="BQNB010016612">
    <property type="protein sequence ID" value="GJT53722.1"/>
    <property type="molecule type" value="Genomic_DNA"/>
</dbReference>
<evidence type="ECO:0000313" key="3">
    <source>
        <dbReference type="Proteomes" id="UP001151760"/>
    </source>
</evidence>
<evidence type="ECO:0000313" key="2">
    <source>
        <dbReference type="EMBL" id="GJT53722.1"/>
    </source>
</evidence>
<dbReference type="Pfam" id="PF07727">
    <property type="entry name" value="RVT_2"/>
    <property type="match status" value="1"/>
</dbReference>
<proteinExistence type="predicted"/>
<protein>
    <submittedName>
        <fullName evidence="2">Ribonuclease H-like domain-containing protein</fullName>
    </submittedName>
</protein>
<feature type="domain" description="Reverse transcriptase Ty1/copia-type" evidence="1">
    <location>
        <begin position="44"/>
        <end position="144"/>
    </location>
</feature>